<name>G8R0Q8_OWEHD</name>
<keyword evidence="18" id="KW-1185">Reference proteome</keyword>
<evidence type="ECO:0000256" key="16">
    <source>
        <dbReference type="SAM" id="Phobius"/>
    </source>
</evidence>
<dbReference type="PANTHER" id="PTHR30474">
    <property type="entry name" value="CELL CYCLE PROTEIN"/>
    <property type="match status" value="1"/>
</dbReference>
<dbReference type="GO" id="GO:0051301">
    <property type="term" value="P:cell division"/>
    <property type="evidence" value="ECO:0007669"/>
    <property type="project" value="UniProtKB-KW"/>
</dbReference>
<evidence type="ECO:0000256" key="5">
    <source>
        <dbReference type="ARBA" id="ARBA00022960"/>
    </source>
</evidence>
<dbReference type="KEGG" id="oho:Oweho_2825"/>
<feature type="transmembrane region" description="Helical" evidence="16">
    <location>
        <begin position="15"/>
        <end position="41"/>
    </location>
</feature>
<dbReference type="PANTHER" id="PTHR30474:SF2">
    <property type="entry name" value="PEPTIDOGLYCAN GLYCOSYLTRANSFERASE FTSW-RELATED"/>
    <property type="match status" value="1"/>
</dbReference>
<dbReference type="GO" id="GO:0032153">
    <property type="term" value="C:cell division site"/>
    <property type="evidence" value="ECO:0007669"/>
    <property type="project" value="TreeGrafter"/>
</dbReference>
<evidence type="ECO:0000256" key="4">
    <source>
        <dbReference type="ARBA" id="ARBA00022692"/>
    </source>
</evidence>
<keyword evidence="5" id="KW-0133">Cell shape</keyword>
<evidence type="ECO:0000256" key="3">
    <source>
        <dbReference type="ARBA" id="ARBA00022679"/>
    </source>
</evidence>
<dbReference type="GO" id="GO:0015648">
    <property type="term" value="F:lipid-linked peptidoglycan transporter activity"/>
    <property type="evidence" value="ECO:0007669"/>
    <property type="project" value="TreeGrafter"/>
</dbReference>
<evidence type="ECO:0000256" key="7">
    <source>
        <dbReference type="ARBA" id="ARBA00022989"/>
    </source>
</evidence>
<dbReference type="STRING" id="926562.Oweho_2825"/>
<dbReference type="GO" id="GO:0008955">
    <property type="term" value="F:peptidoglycan glycosyltransferase activity"/>
    <property type="evidence" value="ECO:0007669"/>
    <property type="project" value="UniProtKB-EC"/>
</dbReference>
<sequence>MSTILQRIQGDRTLWAIAIILALFSLMPVYSASSNIAFLYGSGNTLGMLGKHSIHLVLGLILMYAAHNISYKHYGPLSIILLPIAVVLLIYTLLQGHSVANASRWIQIPFLGWTFQTSAFASIVLMIYIARYLSKVDPEKLKSFKKTLVPLLGPIFLVCGFILPANFSTAALIFTICMVVLFIGGYPLKNLLIIIGSGVAGLLLFILLTLAFPNMSNRVETWKARVANFSEGNAEENYQVTKAKMAIAEGMVVGKGPGKSIQKNFLPQSNSDFIYAVIVEEFGMIGGVIILMFYVMFLVRVLIISQKAESKFGMLLAAGTGFAILVQAFVNLGVAVNLLPVTGQTLPLISAGGSSIWMTCLAIGIILSVSRGQITEETLEAEQKETPENIPAHA</sequence>
<dbReference type="AlphaFoldDB" id="G8R0Q8"/>
<dbReference type="EMBL" id="CP003156">
    <property type="protein sequence ID" value="AEV33785.1"/>
    <property type="molecule type" value="Genomic_DNA"/>
</dbReference>
<feature type="transmembrane region" description="Helical" evidence="16">
    <location>
        <begin position="191"/>
        <end position="212"/>
    </location>
</feature>
<evidence type="ECO:0000256" key="15">
    <source>
        <dbReference type="ARBA" id="ARBA00049902"/>
    </source>
</evidence>
<evidence type="ECO:0000256" key="11">
    <source>
        <dbReference type="ARBA" id="ARBA00038053"/>
    </source>
</evidence>
<comment type="subcellular location">
    <subcellularLocation>
        <location evidence="1">Membrane</location>
        <topology evidence="1">Multi-pass membrane protein</topology>
    </subcellularLocation>
</comment>
<organism evidence="17 18">
    <name type="scientific">Owenweeksia hongkongensis (strain DSM 17368 / CIP 108786 / JCM 12287 / NRRL B-23963 / UST20020801)</name>
    <dbReference type="NCBI Taxonomy" id="926562"/>
    <lineage>
        <taxon>Bacteria</taxon>
        <taxon>Pseudomonadati</taxon>
        <taxon>Bacteroidota</taxon>
        <taxon>Flavobacteriia</taxon>
        <taxon>Flavobacteriales</taxon>
        <taxon>Owenweeksiaceae</taxon>
        <taxon>Owenweeksia</taxon>
    </lineage>
</organism>
<dbReference type="InterPro" id="IPR001182">
    <property type="entry name" value="FtsW/RodA"/>
</dbReference>
<evidence type="ECO:0000256" key="10">
    <source>
        <dbReference type="ARBA" id="ARBA00033270"/>
    </source>
</evidence>
<dbReference type="RefSeq" id="WP_014203134.1">
    <property type="nucleotide sequence ID" value="NC_016599.1"/>
</dbReference>
<dbReference type="Proteomes" id="UP000005631">
    <property type="component" value="Chromosome"/>
</dbReference>
<accession>G8R0Q8</accession>
<keyword evidence="17" id="KW-0132">Cell division</keyword>
<feature type="transmembrane region" description="Helical" evidence="16">
    <location>
        <begin position="315"/>
        <end position="336"/>
    </location>
</feature>
<feature type="transmembrane region" description="Helical" evidence="16">
    <location>
        <begin position="151"/>
        <end position="184"/>
    </location>
</feature>
<protein>
    <recommendedName>
        <fullName evidence="12">Probable peptidoglycan glycosyltransferase FtsW</fullName>
        <ecNumber evidence="14">2.4.99.28</ecNumber>
    </recommendedName>
    <alternativeName>
        <fullName evidence="13">Cell division protein FtsW</fullName>
    </alternativeName>
    <alternativeName>
        <fullName evidence="10">Cell wall polymerase</fullName>
    </alternativeName>
    <alternativeName>
        <fullName evidence="9">Peptidoglycan polymerase</fullName>
    </alternativeName>
</protein>
<feature type="transmembrane region" description="Helical" evidence="16">
    <location>
        <begin position="348"/>
        <end position="369"/>
    </location>
</feature>
<keyword evidence="6" id="KW-0573">Peptidoglycan synthesis</keyword>
<evidence type="ECO:0000256" key="12">
    <source>
        <dbReference type="ARBA" id="ARBA00041185"/>
    </source>
</evidence>
<evidence type="ECO:0000256" key="8">
    <source>
        <dbReference type="ARBA" id="ARBA00023136"/>
    </source>
</evidence>
<evidence type="ECO:0000256" key="13">
    <source>
        <dbReference type="ARBA" id="ARBA00041418"/>
    </source>
</evidence>
<dbReference type="GO" id="GO:0008360">
    <property type="term" value="P:regulation of cell shape"/>
    <property type="evidence" value="ECO:0007669"/>
    <property type="project" value="UniProtKB-KW"/>
</dbReference>
<feature type="transmembrane region" description="Helical" evidence="16">
    <location>
        <begin position="106"/>
        <end position="131"/>
    </location>
</feature>
<comment type="similarity">
    <text evidence="11">Belongs to the SEDS family. FtsW subfamily.</text>
</comment>
<keyword evidence="2" id="KW-0328">Glycosyltransferase</keyword>
<dbReference type="GO" id="GO:0009252">
    <property type="term" value="P:peptidoglycan biosynthetic process"/>
    <property type="evidence" value="ECO:0007669"/>
    <property type="project" value="UniProtKB-KW"/>
</dbReference>
<evidence type="ECO:0000256" key="6">
    <source>
        <dbReference type="ARBA" id="ARBA00022984"/>
    </source>
</evidence>
<reference evidence="17 18" key="1">
    <citation type="journal article" date="2012" name="Stand. Genomic Sci.">
        <title>Genome sequence of the orange-pigmented seawater bacterium Owenweeksia hongkongensis type strain (UST20020801(T)).</title>
        <authorList>
            <person name="Riedel T."/>
            <person name="Held B."/>
            <person name="Nolan M."/>
            <person name="Lucas S."/>
            <person name="Lapidus A."/>
            <person name="Tice H."/>
            <person name="Del Rio T.G."/>
            <person name="Cheng J.F."/>
            <person name="Han C."/>
            <person name="Tapia R."/>
            <person name="Goodwin L.A."/>
            <person name="Pitluck S."/>
            <person name="Liolios K."/>
            <person name="Mavromatis K."/>
            <person name="Pagani I."/>
            <person name="Ivanova N."/>
            <person name="Mikhailova N."/>
            <person name="Pati A."/>
            <person name="Chen A."/>
            <person name="Palaniappan K."/>
            <person name="Rohde M."/>
            <person name="Tindall B.J."/>
            <person name="Detter J.C."/>
            <person name="Goker M."/>
            <person name="Woyke T."/>
            <person name="Bristow J."/>
            <person name="Eisen J.A."/>
            <person name="Markowitz V."/>
            <person name="Hugenholtz P."/>
            <person name="Klenk H.P."/>
            <person name="Kyrpides N.C."/>
        </authorList>
    </citation>
    <scope>NUCLEOTIDE SEQUENCE</scope>
    <source>
        <strain evidence="18">DSM 17368 / JCM 12287 / NRRL B-23963</strain>
    </source>
</reference>
<dbReference type="Pfam" id="PF01098">
    <property type="entry name" value="FTSW_RODA_SPOVE"/>
    <property type="match status" value="1"/>
</dbReference>
<evidence type="ECO:0000313" key="17">
    <source>
        <dbReference type="EMBL" id="AEV33785.1"/>
    </source>
</evidence>
<keyword evidence="3" id="KW-0808">Transferase</keyword>
<dbReference type="HOGENOM" id="CLU_029243_1_0_10"/>
<evidence type="ECO:0000256" key="14">
    <source>
        <dbReference type="ARBA" id="ARBA00044770"/>
    </source>
</evidence>
<evidence type="ECO:0000256" key="2">
    <source>
        <dbReference type="ARBA" id="ARBA00022676"/>
    </source>
</evidence>
<dbReference type="OrthoDB" id="9812661at2"/>
<dbReference type="eggNOG" id="COG0772">
    <property type="taxonomic scope" value="Bacteria"/>
</dbReference>
<keyword evidence="4 16" id="KW-0812">Transmembrane</keyword>
<keyword evidence="7 16" id="KW-1133">Transmembrane helix</keyword>
<evidence type="ECO:0000313" key="18">
    <source>
        <dbReference type="Proteomes" id="UP000005631"/>
    </source>
</evidence>
<feature type="transmembrane region" description="Helical" evidence="16">
    <location>
        <begin position="273"/>
        <end position="303"/>
    </location>
</feature>
<evidence type="ECO:0000256" key="9">
    <source>
        <dbReference type="ARBA" id="ARBA00032370"/>
    </source>
</evidence>
<proteinExistence type="inferred from homology"/>
<comment type="catalytic activity">
    <reaction evidence="15">
        <text>[GlcNAc-(1-&gt;4)-Mur2Ac(oyl-L-Ala-gamma-D-Glu-L-Lys-D-Ala-D-Ala)](n)-di-trans,octa-cis-undecaprenyl diphosphate + beta-D-GlcNAc-(1-&gt;4)-Mur2Ac(oyl-L-Ala-gamma-D-Glu-L-Lys-D-Ala-D-Ala)-di-trans,octa-cis-undecaprenyl diphosphate = [GlcNAc-(1-&gt;4)-Mur2Ac(oyl-L-Ala-gamma-D-Glu-L-Lys-D-Ala-D-Ala)](n+1)-di-trans,octa-cis-undecaprenyl diphosphate + di-trans,octa-cis-undecaprenyl diphosphate + H(+)</text>
        <dbReference type="Rhea" id="RHEA:23708"/>
        <dbReference type="Rhea" id="RHEA-COMP:9602"/>
        <dbReference type="Rhea" id="RHEA-COMP:9603"/>
        <dbReference type="ChEBI" id="CHEBI:15378"/>
        <dbReference type="ChEBI" id="CHEBI:58405"/>
        <dbReference type="ChEBI" id="CHEBI:60033"/>
        <dbReference type="ChEBI" id="CHEBI:78435"/>
        <dbReference type="EC" id="2.4.99.28"/>
    </reaction>
</comment>
<dbReference type="GO" id="GO:0005886">
    <property type="term" value="C:plasma membrane"/>
    <property type="evidence" value="ECO:0007669"/>
    <property type="project" value="TreeGrafter"/>
</dbReference>
<dbReference type="PATRIC" id="fig|926562.3.peg.2842"/>
<feature type="transmembrane region" description="Helical" evidence="16">
    <location>
        <begin position="53"/>
        <end position="71"/>
    </location>
</feature>
<gene>
    <name evidence="17" type="ordered locus">Oweho_2825</name>
</gene>
<evidence type="ECO:0000256" key="1">
    <source>
        <dbReference type="ARBA" id="ARBA00004141"/>
    </source>
</evidence>
<keyword evidence="8 16" id="KW-0472">Membrane</keyword>
<feature type="transmembrane region" description="Helical" evidence="16">
    <location>
        <begin position="77"/>
        <end position="94"/>
    </location>
</feature>
<keyword evidence="17" id="KW-0131">Cell cycle</keyword>
<dbReference type="EC" id="2.4.99.28" evidence="14"/>